<accession>A0AAE4JYT0</accession>
<sequence length="184" mass="20312">MVIRIQGQRKLATPPGNQTRPTTAKVRQALFNIWQNSVSGCRWLDLCAGSGAMGAEALVRGASVVVGIEKNPQACRLIQHNWQSLAQTEQQFQVIRADVLQALKQLPPAPFDHIYFDPPYDSHLYQPVLKLIAELNLLSPTGAMAVECRTHQLPDLTGLGAYRQKVYGSTTLIIASSFNDEIMT</sequence>
<proteinExistence type="predicted"/>
<dbReference type="PIRSF" id="PIRSF004553">
    <property type="entry name" value="CHP00095"/>
    <property type="match status" value="1"/>
</dbReference>
<dbReference type="CDD" id="cd02440">
    <property type="entry name" value="AdoMet_MTases"/>
    <property type="match status" value="1"/>
</dbReference>
<dbReference type="InterPro" id="IPR004398">
    <property type="entry name" value="RNA_MeTrfase_RsmD"/>
</dbReference>
<keyword evidence="4" id="KW-1185">Reference proteome</keyword>
<gene>
    <name evidence="3" type="primary">rsmD</name>
    <name evidence="3" type="ORF">RIF25_17010</name>
</gene>
<dbReference type="Gene3D" id="3.40.50.150">
    <property type="entry name" value="Vaccinia Virus protein VP39"/>
    <property type="match status" value="1"/>
</dbReference>
<dbReference type="EMBL" id="JAVMIP010000033">
    <property type="protein sequence ID" value="MDS3862498.1"/>
    <property type="molecule type" value="Genomic_DNA"/>
</dbReference>
<dbReference type="PROSITE" id="PS00092">
    <property type="entry name" value="N6_MTASE"/>
    <property type="match status" value="1"/>
</dbReference>
<keyword evidence="2 3" id="KW-0808">Transferase</keyword>
<name>A0AAE4JYT0_9CYAN</name>
<dbReference type="InterPro" id="IPR002052">
    <property type="entry name" value="DNA_methylase_N6_adenine_CS"/>
</dbReference>
<dbReference type="NCBIfam" id="TIGR00095">
    <property type="entry name" value="16S rRNA (guanine(966)-N(2))-methyltransferase RsmD"/>
    <property type="match status" value="1"/>
</dbReference>
<protein>
    <submittedName>
        <fullName evidence="3">16S rRNA (Guanine(966)-N(2))-methyltransferase RsmD</fullName>
        <ecNumber evidence="3">2.1.1.171</ecNumber>
    </submittedName>
</protein>
<dbReference type="SUPFAM" id="SSF53335">
    <property type="entry name" value="S-adenosyl-L-methionine-dependent methyltransferases"/>
    <property type="match status" value="1"/>
</dbReference>
<evidence type="ECO:0000256" key="1">
    <source>
        <dbReference type="ARBA" id="ARBA00022603"/>
    </source>
</evidence>
<dbReference type="Proteomes" id="UP001268256">
    <property type="component" value="Unassembled WGS sequence"/>
</dbReference>
<dbReference type="Pfam" id="PF03602">
    <property type="entry name" value="Cons_hypoth95"/>
    <property type="match status" value="1"/>
</dbReference>
<dbReference type="InterPro" id="IPR029063">
    <property type="entry name" value="SAM-dependent_MTases_sf"/>
</dbReference>
<dbReference type="GO" id="GO:0052913">
    <property type="term" value="F:16S rRNA (guanine(966)-N(2))-methyltransferase activity"/>
    <property type="evidence" value="ECO:0007669"/>
    <property type="project" value="UniProtKB-EC"/>
</dbReference>
<dbReference type="GO" id="GO:0003676">
    <property type="term" value="F:nucleic acid binding"/>
    <property type="evidence" value="ECO:0007669"/>
    <property type="project" value="InterPro"/>
</dbReference>
<dbReference type="RefSeq" id="WP_322879702.1">
    <property type="nucleotide sequence ID" value="NZ_JAVMIP010000033.1"/>
</dbReference>
<dbReference type="PANTHER" id="PTHR43542">
    <property type="entry name" value="METHYLTRANSFERASE"/>
    <property type="match status" value="1"/>
</dbReference>
<comment type="caution">
    <text evidence="3">The sequence shown here is derived from an EMBL/GenBank/DDBJ whole genome shotgun (WGS) entry which is preliminary data.</text>
</comment>
<keyword evidence="1 3" id="KW-0489">Methyltransferase</keyword>
<dbReference type="AlphaFoldDB" id="A0AAE4JYT0"/>
<organism evidence="3 4">
    <name type="scientific">Pseudocalidococcus azoricus BACA0444</name>
    <dbReference type="NCBI Taxonomy" id="2918990"/>
    <lineage>
        <taxon>Bacteria</taxon>
        <taxon>Bacillati</taxon>
        <taxon>Cyanobacteriota</taxon>
        <taxon>Cyanophyceae</taxon>
        <taxon>Acaryochloridales</taxon>
        <taxon>Thermosynechococcaceae</taxon>
        <taxon>Pseudocalidococcus</taxon>
        <taxon>Pseudocalidococcus azoricus</taxon>
    </lineage>
</organism>
<evidence type="ECO:0000256" key="2">
    <source>
        <dbReference type="ARBA" id="ARBA00022679"/>
    </source>
</evidence>
<evidence type="ECO:0000313" key="4">
    <source>
        <dbReference type="Proteomes" id="UP001268256"/>
    </source>
</evidence>
<dbReference type="EC" id="2.1.1.171" evidence="3"/>
<evidence type="ECO:0000313" key="3">
    <source>
        <dbReference type="EMBL" id="MDS3862498.1"/>
    </source>
</evidence>
<reference evidence="4" key="1">
    <citation type="submission" date="2023-07" db="EMBL/GenBank/DDBJ databases">
        <authorList>
            <person name="Luz R."/>
            <person name="Cordeiro R."/>
            <person name="Fonseca A."/>
            <person name="Goncalves V."/>
        </authorList>
    </citation>
    <scope>NUCLEOTIDE SEQUENCE [LARGE SCALE GENOMIC DNA]</scope>
    <source>
        <strain evidence="4">BACA0444</strain>
    </source>
</reference>
<dbReference type="PANTHER" id="PTHR43542:SF1">
    <property type="entry name" value="METHYLTRANSFERASE"/>
    <property type="match status" value="1"/>
</dbReference>